<feature type="compositionally biased region" description="Polar residues" evidence="1">
    <location>
        <begin position="322"/>
        <end position="339"/>
    </location>
</feature>
<organism evidence="2 3">
    <name type="scientific">Trematosphaeria pertusa</name>
    <dbReference type="NCBI Taxonomy" id="390896"/>
    <lineage>
        <taxon>Eukaryota</taxon>
        <taxon>Fungi</taxon>
        <taxon>Dikarya</taxon>
        <taxon>Ascomycota</taxon>
        <taxon>Pezizomycotina</taxon>
        <taxon>Dothideomycetes</taxon>
        <taxon>Pleosporomycetidae</taxon>
        <taxon>Pleosporales</taxon>
        <taxon>Massarineae</taxon>
        <taxon>Trematosphaeriaceae</taxon>
        <taxon>Trematosphaeria</taxon>
    </lineage>
</organism>
<dbReference type="AlphaFoldDB" id="A0A6A6I0R2"/>
<protein>
    <submittedName>
        <fullName evidence="2">Uncharacterized protein</fullName>
    </submittedName>
</protein>
<feature type="region of interest" description="Disordered" evidence="1">
    <location>
        <begin position="238"/>
        <end position="273"/>
    </location>
</feature>
<evidence type="ECO:0000313" key="2">
    <source>
        <dbReference type="EMBL" id="KAF2243867.1"/>
    </source>
</evidence>
<sequence>MSEKRQLPITSFFTTPTLHVQAPISKATHPSNSAEDPKPPRQCEATASDHRNEINMLPNWPPSAQGTTTGNMDYSSPTEIEAADQPSSDNPKKHLYIQKWMGDREEDLWELKQLITSGQRTAYTPQSGYLTEHGWHSINDPNESNPVCPPILSTQFELCPPKDVEALSEEPTLDAKYFDPEYYLSNQDEEMLPSAAAKTVGRILEQNDGEINGGGYVPEDVAPLSGQSGTRDIASYFKSTRKGSGPAPSEPRDENRVPKETKAGKFLFDSETESSLTELDSDFLLDDDPIFRGMTTSAPTQFQLGGKTKRSSNGPIIPRPQKVSSSDATASQETTPNETTDGDNDIPKDQSKRDEWELVSDDTTSPRVGTPAPHKLRIHLRHKATRREKTLKFRMIKEADIDWNEPKHLKSIGQWRRQLFRRRGFPLKKVLFAPAEDAWLNLFHEKTYAVAKGASAIGMPTVSMVREAFNEFFEGKLLVDAKGNQLPAREARENTSFRGKFVRQGSKLWQLREDTRGLLDKDSNGKIYVPVITEEELDRYRESGIVAVDDPDNADKNNALAWSREKLEKLHQSSPRKRKRKQPKIAEIEEEKDTLDKDVSDADDEAESPKPTKERLAPSKPSVSASVSSTKSNEIAPPQDRAR</sequence>
<reference evidence="2" key="1">
    <citation type="journal article" date="2020" name="Stud. Mycol.">
        <title>101 Dothideomycetes genomes: a test case for predicting lifestyles and emergence of pathogens.</title>
        <authorList>
            <person name="Haridas S."/>
            <person name="Albert R."/>
            <person name="Binder M."/>
            <person name="Bloem J."/>
            <person name="Labutti K."/>
            <person name="Salamov A."/>
            <person name="Andreopoulos B."/>
            <person name="Baker S."/>
            <person name="Barry K."/>
            <person name="Bills G."/>
            <person name="Bluhm B."/>
            <person name="Cannon C."/>
            <person name="Castanera R."/>
            <person name="Culley D."/>
            <person name="Daum C."/>
            <person name="Ezra D."/>
            <person name="Gonzalez J."/>
            <person name="Henrissat B."/>
            <person name="Kuo A."/>
            <person name="Liang C."/>
            <person name="Lipzen A."/>
            <person name="Lutzoni F."/>
            <person name="Magnuson J."/>
            <person name="Mondo S."/>
            <person name="Nolan M."/>
            <person name="Ohm R."/>
            <person name="Pangilinan J."/>
            <person name="Park H.-J."/>
            <person name="Ramirez L."/>
            <person name="Alfaro M."/>
            <person name="Sun H."/>
            <person name="Tritt A."/>
            <person name="Yoshinaga Y."/>
            <person name="Zwiers L.-H."/>
            <person name="Turgeon B."/>
            <person name="Goodwin S."/>
            <person name="Spatafora J."/>
            <person name="Crous P."/>
            <person name="Grigoriev I."/>
        </authorList>
    </citation>
    <scope>NUCLEOTIDE SEQUENCE</scope>
    <source>
        <strain evidence="2">CBS 122368</strain>
    </source>
</reference>
<dbReference type="OrthoDB" id="3800368at2759"/>
<evidence type="ECO:0000256" key="1">
    <source>
        <dbReference type="SAM" id="MobiDB-lite"/>
    </source>
</evidence>
<keyword evidence="3" id="KW-1185">Reference proteome</keyword>
<proteinExistence type="predicted"/>
<feature type="compositionally biased region" description="Polar residues" evidence="1">
    <location>
        <begin position="8"/>
        <end position="18"/>
    </location>
</feature>
<feature type="compositionally biased region" description="Polar residues" evidence="1">
    <location>
        <begin position="62"/>
        <end position="78"/>
    </location>
</feature>
<dbReference type="Proteomes" id="UP000800094">
    <property type="component" value="Unassembled WGS sequence"/>
</dbReference>
<feature type="compositionally biased region" description="Basic and acidic residues" evidence="1">
    <location>
        <begin position="345"/>
        <end position="356"/>
    </location>
</feature>
<feature type="region of interest" description="Disordered" evidence="1">
    <location>
        <begin position="564"/>
        <end position="643"/>
    </location>
</feature>
<feature type="region of interest" description="Disordered" evidence="1">
    <location>
        <begin position="294"/>
        <end position="372"/>
    </location>
</feature>
<feature type="compositionally biased region" description="Basic and acidic residues" evidence="1">
    <location>
        <begin position="35"/>
        <end position="53"/>
    </location>
</feature>
<dbReference type="EMBL" id="ML987204">
    <property type="protein sequence ID" value="KAF2243867.1"/>
    <property type="molecule type" value="Genomic_DNA"/>
</dbReference>
<dbReference type="RefSeq" id="XP_033678871.1">
    <property type="nucleotide sequence ID" value="XM_033834485.1"/>
</dbReference>
<feature type="compositionally biased region" description="Low complexity" evidence="1">
    <location>
        <begin position="618"/>
        <end position="632"/>
    </location>
</feature>
<dbReference type="GeneID" id="54587815"/>
<evidence type="ECO:0000313" key="3">
    <source>
        <dbReference type="Proteomes" id="UP000800094"/>
    </source>
</evidence>
<feature type="compositionally biased region" description="Basic residues" evidence="1">
    <location>
        <begin position="574"/>
        <end position="583"/>
    </location>
</feature>
<feature type="compositionally biased region" description="Basic and acidic residues" evidence="1">
    <location>
        <begin position="250"/>
        <end position="263"/>
    </location>
</feature>
<feature type="region of interest" description="Disordered" evidence="1">
    <location>
        <begin position="1"/>
        <end position="92"/>
    </location>
</feature>
<accession>A0A6A6I0R2</accession>
<gene>
    <name evidence="2" type="ORF">BU26DRAFT_581031</name>
</gene>
<name>A0A6A6I0R2_9PLEO</name>
<feature type="compositionally biased region" description="Polar residues" evidence="1">
    <location>
        <begin position="294"/>
        <end position="303"/>
    </location>
</feature>
<feature type="compositionally biased region" description="Basic and acidic residues" evidence="1">
    <location>
        <begin position="607"/>
        <end position="617"/>
    </location>
</feature>